<accession>A0A3B0ZUN6</accession>
<evidence type="ECO:0000313" key="2">
    <source>
        <dbReference type="EMBL" id="VAW85154.1"/>
    </source>
</evidence>
<dbReference type="SUPFAM" id="SSF51182">
    <property type="entry name" value="RmlC-like cupins"/>
    <property type="match status" value="1"/>
</dbReference>
<reference evidence="2" key="1">
    <citation type="submission" date="2018-06" db="EMBL/GenBank/DDBJ databases">
        <authorList>
            <person name="Zhirakovskaya E."/>
        </authorList>
    </citation>
    <scope>NUCLEOTIDE SEQUENCE</scope>
</reference>
<dbReference type="Pfam" id="PF12973">
    <property type="entry name" value="Cupin_7"/>
    <property type="match status" value="1"/>
</dbReference>
<proteinExistence type="predicted"/>
<organism evidence="2">
    <name type="scientific">hydrothermal vent metagenome</name>
    <dbReference type="NCBI Taxonomy" id="652676"/>
    <lineage>
        <taxon>unclassified sequences</taxon>
        <taxon>metagenomes</taxon>
        <taxon>ecological metagenomes</taxon>
    </lineage>
</organism>
<protein>
    <recommendedName>
        <fullName evidence="1">ChrR-like cupin domain-containing protein</fullName>
    </recommendedName>
</protein>
<gene>
    <name evidence="2" type="ORF">MNBD_GAMMA17-1768</name>
</gene>
<dbReference type="AlphaFoldDB" id="A0A3B0ZUN6"/>
<dbReference type="InterPro" id="IPR014710">
    <property type="entry name" value="RmlC-like_jellyroll"/>
</dbReference>
<dbReference type="EMBL" id="UOFQ01000018">
    <property type="protein sequence ID" value="VAW85154.1"/>
    <property type="molecule type" value="Genomic_DNA"/>
</dbReference>
<dbReference type="PROSITE" id="PS51257">
    <property type="entry name" value="PROKAR_LIPOPROTEIN"/>
    <property type="match status" value="1"/>
</dbReference>
<feature type="domain" description="ChrR-like cupin" evidence="1">
    <location>
        <begin position="36"/>
        <end position="148"/>
    </location>
</feature>
<name>A0A3B0ZUN6_9ZZZZ</name>
<dbReference type="CDD" id="cd06989">
    <property type="entry name" value="cupin_DRT102"/>
    <property type="match status" value="1"/>
</dbReference>
<dbReference type="Gene3D" id="2.60.120.10">
    <property type="entry name" value="Jelly Rolls"/>
    <property type="match status" value="1"/>
</dbReference>
<evidence type="ECO:0000259" key="1">
    <source>
        <dbReference type="Pfam" id="PF12973"/>
    </source>
</evidence>
<dbReference type="InterPro" id="IPR025979">
    <property type="entry name" value="ChrR-like_cupin_dom"/>
</dbReference>
<sequence length="157" mass="17174">MNRAAIMLPIFVLTAAVSGCAQKDIGVRDFAAGKVQHVVRLDATQWRPCPPNLPAGCEVAVLDGHPKKADLFTVRFNTTQEFLMPAHSHPKDERVTVIKGKVAVGFGTGTSRAEADEFVAGDYYINARDEIHKVWIDADSIVQITGIGPWVVDYVEK</sequence>
<dbReference type="InterPro" id="IPR011051">
    <property type="entry name" value="RmlC_Cupin_sf"/>
</dbReference>